<feature type="transmembrane region" description="Helical" evidence="2">
    <location>
        <begin position="31"/>
        <end position="48"/>
    </location>
</feature>
<evidence type="ECO:0000256" key="2">
    <source>
        <dbReference type="SAM" id="Phobius"/>
    </source>
</evidence>
<evidence type="ECO:0000313" key="3">
    <source>
        <dbReference type="EMBL" id="GHO89822.1"/>
    </source>
</evidence>
<reference evidence="3 4" key="1">
    <citation type="journal article" date="2021" name="Int. J. Syst. Evol. Microbiol.">
        <title>Reticulibacter mediterranei gen. nov., sp. nov., within the new family Reticulibacteraceae fam. nov., and Ktedonospora formicarum gen. nov., sp. nov., Ktedonobacter robiniae sp. nov., Dictyobacter formicarum sp. nov. and Dictyobacter arantiisoli sp. nov., belonging to the class Ktedonobacteria.</title>
        <authorList>
            <person name="Yabe S."/>
            <person name="Zheng Y."/>
            <person name="Wang C.M."/>
            <person name="Sakai Y."/>
            <person name="Abe K."/>
            <person name="Yokota A."/>
            <person name="Donadio S."/>
            <person name="Cavaletti L."/>
            <person name="Monciardini P."/>
        </authorList>
    </citation>
    <scope>NUCLEOTIDE SEQUENCE [LARGE SCALE GENOMIC DNA]</scope>
    <source>
        <strain evidence="3 4">SOSP1-9</strain>
    </source>
</reference>
<dbReference type="EMBL" id="BNJJ01000047">
    <property type="protein sequence ID" value="GHO89822.1"/>
    <property type="molecule type" value="Genomic_DNA"/>
</dbReference>
<comment type="caution">
    <text evidence="3">The sequence shown here is derived from an EMBL/GenBank/DDBJ whole genome shotgun (WGS) entry which is preliminary data.</text>
</comment>
<keyword evidence="2" id="KW-0812">Transmembrane</keyword>
<evidence type="ECO:0000256" key="1">
    <source>
        <dbReference type="SAM" id="MobiDB-lite"/>
    </source>
</evidence>
<keyword evidence="2" id="KW-0472">Membrane</keyword>
<evidence type="ECO:0000313" key="4">
    <source>
        <dbReference type="Proteomes" id="UP000635565"/>
    </source>
</evidence>
<keyword evidence="2" id="KW-1133">Transmembrane helix</keyword>
<organism evidence="3 4">
    <name type="scientific">Dictyobacter formicarum</name>
    <dbReference type="NCBI Taxonomy" id="2778368"/>
    <lineage>
        <taxon>Bacteria</taxon>
        <taxon>Bacillati</taxon>
        <taxon>Chloroflexota</taxon>
        <taxon>Ktedonobacteria</taxon>
        <taxon>Ktedonobacterales</taxon>
        <taxon>Dictyobacteraceae</taxon>
        <taxon>Dictyobacter</taxon>
    </lineage>
</organism>
<feature type="region of interest" description="Disordered" evidence="1">
    <location>
        <begin position="1"/>
        <end position="22"/>
    </location>
</feature>
<sequence>MAKTAPVNLKAQKSTTSDSRSLRTFRRDKRAHISAGIIILCVVVPVLGPPI</sequence>
<evidence type="ECO:0008006" key="5">
    <source>
        <dbReference type="Google" id="ProtNLM"/>
    </source>
</evidence>
<gene>
    <name evidence="3" type="ORF">KSZ_78280</name>
</gene>
<protein>
    <recommendedName>
        <fullName evidence="5">ABC transporter permease</fullName>
    </recommendedName>
</protein>
<name>A0ABQ3VU68_9CHLR</name>
<accession>A0ABQ3VU68</accession>
<proteinExistence type="predicted"/>
<dbReference type="Proteomes" id="UP000635565">
    <property type="component" value="Unassembled WGS sequence"/>
</dbReference>
<keyword evidence="4" id="KW-1185">Reference proteome</keyword>